<dbReference type="SUPFAM" id="SSF56281">
    <property type="entry name" value="Metallo-hydrolase/oxidoreductase"/>
    <property type="match status" value="1"/>
</dbReference>
<dbReference type="RefSeq" id="WP_367887405.1">
    <property type="nucleotide sequence ID" value="NZ_CP130612.1"/>
</dbReference>
<dbReference type="AlphaFoldDB" id="A0AA49JYX8"/>
<dbReference type="Gene3D" id="3.60.15.10">
    <property type="entry name" value="Ribonuclease Z/Hydroxyacylglutathione hydrolase-like"/>
    <property type="match status" value="1"/>
</dbReference>
<dbReference type="PANTHER" id="PTHR42663:SF4">
    <property type="entry name" value="SLL1036 PROTEIN"/>
    <property type="match status" value="1"/>
</dbReference>
<sequence length="291" mass="32012">MSLRVRFWGTRGSIPTPGAQTVRYGGNTPCVEVRTDEGWLIILDAGTGIRELGRDLLGRSNGAPIVGDLFLTHAHWDHIQGIPFFAPIFGRGNHFTIWGSESLERSFAKVLRDQMSPVVFPVSFEELDATIDFKGLPEGTPTAGRGYEVTAFAVQHPGGALGYRFTATDGRGGALVYVSDSELAPHARYDSPADWRQRMVAFARGAAVLIHDTTYTTEEYDHHRGWGHSTFAQAVELAIEAEVQQLVLFHHEPRRTDDQLDQQVAACRQMVKDRGAKVQVVAAAEGLTLTL</sequence>
<organism evidence="3 4">
    <name type="scientific">Pseudogemmatithrix spongiicola</name>
    <dbReference type="NCBI Taxonomy" id="3062599"/>
    <lineage>
        <taxon>Bacteria</taxon>
        <taxon>Pseudomonadati</taxon>
        <taxon>Gemmatimonadota</taxon>
        <taxon>Gemmatimonadia</taxon>
        <taxon>Gemmatimonadales</taxon>
        <taxon>Gemmatimonadaceae</taxon>
        <taxon>Pseudogemmatithrix</taxon>
    </lineage>
</organism>
<evidence type="ECO:0000313" key="2">
    <source>
        <dbReference type="EMBL" id="WKW11709.1"/>
    </source>
</evidence>
<accession>A0AA49JYX8</accession>
<dbReference type="InterPro" id="IPR036866">
    <property type="entry name" value="RibonucZ/Hydroxyglut_hydro"/>
</dbReference>
<evidence type="ECO:0000313" key="4">
    <source>
        <dbReference type="Proteomes" id="UP001229955"/>
    </source>
</evidence>
<dbReference type="PANTHER" id="PTHR42663">
    <property type="entry name" value="HYDROLASE C777.06C-RELATED-RELATED"/>
    <property type="match status" value="1"/>
</dbReference>
<dbReference type="EMBL" id="CP130613">
    <property type="protein sequence ID" value="WKW14619.1"/>
    <property type="molecule type" value="Genomic_DNA"/>
</dbReference>
<proteinExistence type="predicted"/>
<keyword evidence="4" id="KW-1185">Reference proteome</keyword>
<dbReference type="EMBL" id="CP130612">
    <property type="protein sequence ID" value="WKW11709.1"/>
    <property type="molecule type" value="Genomic_DNA"/>
</dbReference>
<dbReference type="Pfam" id="PF12706">
    <property type="entry name" value="Lactamase_B_2"/>
    <property type="match status" value="1"/>
</dbReference>
<protein>
    <submittedName>
        <fullName evidence="3">MBL fold metallo-hydrolase</fullName>
    </submittedName>
</protein>
<gene>
    <name evidence="2" type="ORF">Strain138_000969</name>
    <name evidence="3" type="ORF">Strain318_000969</name>
</gene>
<accession>A0AA49JTH4</accession>
<dbReference type="KEGG" id="pspc:Strain318_000969"/>
<dbReference type="Proteomes" id="UP001229955">
    <property type="component" value="Chromosome"/>
</dbReference>
<dbReference type="InterPro" id="IPR001279">
    <property type="entry name" value="Metallo-B-lactamas"/>
</dbReference>
<evidence type="ECO:0000259" key="1">
    <source>
        <dbReference type="Pfam" id="PF12706"/>
    </source>
</evidence>
<dbReference type="CDD" id="cd07715">
    <property type="entry name" value="TaR3-like_MBL-fold"/>
    <property type="match status" value="1"/>
</dbReference>
<reference evidence="3" key="1">
    <citation type="submission" date="2023-07" db="EMBL/GenBank/DDBJ databases">
        <authorList>
            <person name="Haufschild T."/>
            <person name="Kallscheuer N."/>
            <person name="Hammer J."/>
            <person name="Kohn T."/>
            <person name="Kabuu M."/>
            <person name="Jogler M."/>
            <person name="Wohfarth N."/>
            <person name="Heuer A."/>
            <person name="Rohde M."/>
            <person name="van Teeseling M.C.F."/>
            <person name="Jogler C."/>
        </authorList>
    </citation>
    <scope>NUCLEOTIDE SEQUENCE</scope>
    <source>
        <strain evidence="2">Strain 138</strain>
        <strain evidence="3">Strain 318</strain>
    </source>
</reference>
<evidence type="ECO:0000313" key="3">
    <source>
        <dbReference type="EMBL" id="WKW14619.1"/>
    </source>
</evidence>
<feature type="domain" description="Metallo-beta-lactamase" evidence="1">
    <location>
        <begin position="41"/>
        <end position="251"/>
    </location>
</feature>
<name>A0AA49JYX8_9BACT</name>